<dbReference type="KEGG" id="apb:SAR116_0695"/>
<name>D5BRP1_PUNMI</name>
<dbReference type="PANTHER" id="PTHR46401">
    <property type="entry name" value="GLYCOSYLTRANSFERASE WBBK-RELATED"/>
    <property type="match status" value="1"/>
</dbReference>
<organism evidence="4 5">
    <name type="scientific">Puniceispirillum marinum (strain IMCC1322)</name>
    <dbReference type="NCBI Taxonomy" id="488538"/>
    <lineage>
        <taxon>Bacteria</taxon>
        <taxon>Pseudomonadati</taxon>
        <taxon>Pseudomonadota</taxon>
        <taxon>Alphaproteobacteria</taxon>
        <taxon>Candidatus Puniceispirillales</taxon>
        <taxon>Candidatus Puniceispirillaceae</taxon>
        <taxon>Candidatus Puniceispirillum</taxon>
    </lineage>
</organism>
<dbReference type="GO" id="GO:0009103">
    <property type="term" value="P:lipopolysaccharide biosynthetic process"/>
    <property type="evidence" value="ECO:0007669"/>
    <property type="project" value="TreeGrafter"/>
</dbReference>
<dbReference type="AlphaFoldDB" id="D5BRP1"/>
<dbReference type="Proteomes" id="UP000007460">
    <property type="component" value="Chromosome"/>
</dbReference>
<gene>
    <name evidence="4" type="ordered locus">SAR116_0695</name>
</gene>
<evidence type="ECO:0000313" key="4">
    <source>
        <dbReference type="EMBL" id="ADE38938.1"/>
    </source>
</evidence>
<dbReference type="InterPro" id="IPR028098">
    <property type="entry name" value="Glyco_trans_4-like_N"/>
</dbReference>
<evidence type="ECO:0000256" key="1">
    <source>
        <dbReference type="ARBA" id="ARBA00022679"/>
    </source>
</evidence>
<dbReference type="eggNOG" id="COG0438">
    <property type="taxonomic scope" value="Bacteria"/>
</dbReference>
<sequence>MLLPSKERFTPDNAGAIAGVVRDLAIASATPDIFHIYGTAVENAFSDVNFTGLKPEHSLFRGQNIRFANAYLKHIAATTMPDIVEVHSRCHVAGYLARKNKNLNIVLYLHNDPRTMKGAKTIAERRFLLDHMAAVICISNYIRDCFLDGIGDKHPKAHIVGVARNGTNRWIQKQPKKEPFILLAGRMVPEKGILECAEAIAQVLPNFPEWRLIIAGARRFEQAKRGSYEDKVATVIAPLGSRAEMLGFIPIKDMQKLQARAAIAACPSLWNEPISKVVLESLAAGCALITTRRGGIPEVAEGRALLVDDPNIITFSNAFKTLLDDDNMRQSLQHKAWRDFPFTAQQMAQDADALRLLALLRES</sequence>
<keyword evidence="1 4" id="KW-0808">Transferase</keyword>
<dbReference type="Pfam" id="PF00534">
    <property type="entry name" value="Glycos_transf_1"/>
    <property type="match status" value="1"/>
</dbReference>
<dbReference type="EC" id="2.4.1.-" evidence="4"/>
<dbReference type="CAZy" id="GT4">
    <property type="family name" value="Glycosyltransferase Family 4"/>
</dbReference>
<dbReference type="SUPFAM" id="SSF53756">
    <property type="entry name" value="UDP-Glycosyltransferase/glycogen phosphorylase"/>
    <property type="match status" value="1"/>
</dbReference>
<dbReference type="STRING" id="488538.SAR116_0695"/>
<keyword evidence="5" id="KW-1185">Reference proteome</keyword>
<dbReference type="GO" id="GO:0016757">
    <property type="term" value="F:glycosyltransferase activity"/>
    <property type="evidence" value="ECO:0007669"/>
    <property type="project" value="UniProtKB-KW"/>
</dbReference>
<evidence type="ECO:0000313" key="5">
    <source>
        <dbReference type="Proteomes" id="UP000007460"/>
    </source>
</evidence>
<dbReference type="HOGENOM" id="CLU_009583_38_0_5"/>
<feature type="domain" description="Glycosyltransferase subfamily 4-like N-terminal" evidence="3">
    <location>
        <begin position="58"/>
        <end position="153"/>
    </location>
</feature>
<dbReference type="Gene3D" id="3.40.50.2000">
    <property type="entry name" value="Glycogen Phosphorylase B"/>
    <property type="match status" value="2"/>
</dbReference>
<dbReference type="EMBL" id="CP001751">
    <property type="protein sequence ID" value="ADE38938.1"/>
    <property type="molecule type" value="Genomic_DNA"/>
</dbReference>
<dbReference type="PANTHER" id="PTHR46401:SF2">
    <property type="entry name" value="GLYCOSYLTRANSFERASE WBBK-RELATED"/>
    <property type="match status" value="1"/>
</dbReference>
<reference evidence="4 5" key="1">
    <citation type="journal article" date="2010" name="J. Bacteriol.">
        <title>Complete genome sequence of "Candidatus Puniceispirillum marinum" IMCC1322, a representative of the SAR116 clade in the Alphaproteobacteria.</title>
        <authorList>
            <person name="Oh H.M."/>
            <person name="Kwon K.K."/>
            <person name="Kang I."/>
            <person name="Kang S.G."/>
            <person name="Lee J.H."/>
            <person name="Kim S.J."/>
            <person name="Cho J.C."/>
        </authorList>
    </citation>
    <scope>NUCLEOTIDE SEQUENCE [LARGE SCALE GENOMIC DNA]</scope>
    <source>
        <strain evidence="4 5">IMCC1322</strain>
    </source>
</reference>
<evidence type="ECO:0000259" key="2">
    <source>
        <dbReference type="Pfam" id="PF00534"/>
    </source>
</evidence>
<proteinExistence type="predicted"/>
<dbReference type="CDD" id="cd03801">
    <property type="entry name" value="GT4_PimA-like"/>
    <property type="match status" value="1"/>
</dbReference>
<feature type="domain" description="Glycosyl transferase family 1" evidence="2">
    <location>
        <begin position="168"/>
        <end position="336"/>
    </location>
</feature>
<protein>
    <submittedName>
        <fullName evidence="4">Glycosyltransferase</fullName>
        <ecNumber evidence="4">2.4.1.-</ecNumber>
    </submittedName>
</protein>
<dbReference type="Pfam" id="PF13439">
    <property type="entry name" value="Glyco_transf_4"/>
    <property type="match status" value="1"/>
</dbReference>
<keyword evidence="4" id="KW-0328">Glycosyltransferase</keyword>
<accession>D5BRP1</accession>
<evidence type="ECO:0000259" key="3">
    <source>
        <dbReference type="Pfam" id="PF13439"/>
    </source>
</evidence>
<dbReference type="InterPro" id="IPR001296">
    <property type="entry name" value="Glyco_trans_1"/>
</dbReference>